<dbReference type="EMBL" id="CM042056">
    <property type="protein sequence ID" value="KAI3698083.1"/>
    <property type="molecule type" value="Genomic_DNA"/>
</dbReference>
<comment type="caution">
    <text evidence="1">The sequence shown here is derived from an EMBL/GenBank/DDBJ whole genome shotgun (WGS) entry which is preliminary data.</text>
</comment>
<organism evidence="1 2">
    <name type="scientific">Arctium lappa</name>
    <name type="common">Greater burdock</name>
    <name type="synonym">Lappa major</name>
    <dbReference type="NCBI Taxonomy" id="4217"/>
    <lineage>
        <taxon>Eukaryota</taxon>
        <taxon>Viridiplantae</taxon>
        <taxon>Streptophyta</taxon>
        <taxon>Embryophyta</taxon>
        <taxon>Tracheophyta</taxon>
        <taxon>Spermatophyta</taxon>
        <taxon>Magnoliopsida</taxon>
        <taxon>eudicotyledons</taxon>
        <taxon>Gunneridae</taxon>
        <taxon>Pentapetalae</taxon>
        <taxon>asterids</taxon>
        <taxon>campanulids</taxon>
        <taxon>Asterales</taxon>
        <taxon>Asteraceae</taxon>
        <taxon>Carduoideae</taxon>
        <taxon>Cardueae</taxon>
        <taxon>Arctiinae</taxon>
        <taxon>Arctium</taxon>
    </lineage>
</organism>
<accession>A0ACB8ZKC5</accession>
<evidence type="ECO:0000313" key="2">
    <source>
        <dbReference type="Proteomes" id="UP001055879"/>
    </source>
</evidence>
<keyword evidence="2" id="KW-1185">Reference proteome</keyword>
<reference evidence="2" key="1">
    <citation type="journal article" date="2022" name="Mol. Ecol. Resour.">
        <title>The genomes of chicory, endive, great burdock and yacon provide insights into Asteraceae palaeo-polyploidization history and plant inulin production.</title>
        <authorList>
            <person name="Fan W."/>
            <person name="Wang S."/>
            <person name="Wang H."/>
            <person name="Wang A."/>
            <person name="Jiang F."/>
            <person name="Liu H."/>
            <person name="Zhao H."/>
            <person name="Xu D."/>
            <person name="Zhang Y."/>
        </authorList>
    </citation>
    <scope>NUCLEOTIDE SEQUENCE [LARGE SCALE GENOMIC DNA]</scope>
    <source>
        <strain evidence="2">cv. Niubang</strain>
    </source>
</reference>
<proteinExistence type="predicted"/>
<reference evidence="1 2" key="2">
    <citation type="journal article" date="2022" name="Mol. Ecol. Resour.">
        <title>The genomes of chicory, endive, great burdock and yacon provide insights into Asteraceae paleo-polyploidization history and plant inulin production.</title>
        <authorList>
            <person name="Fan W."/>
            <person name="Wang S."/>
            <person name="Wang H."/>
            <person name="Wang A."/>
            <person name="Jiang F."/>
            <person name="Liu H."/>
            <person name="Zhao H."/>
            <person name="Xu D."/>
            <person name="Zhang Y."/>
        </authorList>
    </citation>
    <scope>NUCLEOTIDE SEQUENCE [LARGE SCALE GENOMIC DNA]</scope>
    <source>
        <strain evidence="2">cv. Niubang</strain>
    </source>
</reference>
<sequence length="345" mass="38864">MDIGNVESLQYDFGMVKAATNDFSEDNKLGAGGFGSVYKGSLQNGQEIAVKRLSKDSGQGEIEFKNEVVLVAKLQHRNLVRLLGFYFEGIERLLIYEFLPNASLDQFIFDPAKRTFLDWNRRYKIIRGVARGLLYLHEDSRLTIIHRDMKASNVLLDAEMNPKIADFGMARLFNREEAHGITNRIVGTYGYMSPEYAMHGQFSIKSDVFSFGVLVLEIITGQKNQYFRIGKTVEDLLSYVWKSWQGGNISDIIDPVLRVGTTCSLQEIMRNVHIGLLCVQNNAVDRPTMGSVVLMLNSSSLTLRLPSEPTFFMQGGMDHEIPLEGHNSSSQNSLKYSSISEIVPR</sequence>
<gene>
    <name evidence="1" type="ORF">L6452_31195</name>
</gene>
<evidence type="ECO:0000313" key="1">
    <source>
        <dbReference type="EMBL" id="KAI3698083.1"/>
    </source>
</evidence>
<dbReference type="Proteomes" id="UP001055879">
    <property type="component" value="Linkage Group LG10"/>
</dbReference>
<protein>
    <submittedName>
        <fullName evidence="1">Uncharacterized protein</fullName>
    </submittedName>
</protein>
<name>A0ACB8ZKC5_ARCLA</name>